<proteinExistence type="predicted"/>
<sequence>MGRRDPGAAGTERKRRRADLQGPAGECGRAPPRCRRCWPESHICFPVFRFVGTLCLFCSPESTAAAAPAILWCPFLAPFPPPSPSVVAPPPRTCPKGKGQVPNALQTGEEDKGAVYLDRLYLTGLQALQSSSVKSPLGEVLPVPGCLTVGSSAL</sequence>
<name>A0A7J8AMT2_MYOMY</name>
<gene>
    <name evidence="2" type="ORF">mMyoMyo1_008059</name>
</gene>
<protein>
    <submittedName>
        <fullName evidence="2">Uncharacterized protein</fullName>
    </submittedName>
</protein>
<evidence type="ECO:0000313" key="3">
    <source>
        <dbReference type="Proteomes" id="UP000527355"/>
    </source>
</evidence>
<accession>A0A7J8AMT2</accession>
<organism evidence="2 3">
    <name type="scientific">Myotis myotis</name>
    <name type="common">Greater mouse-eared bat</name>
    <name type="synonym">Vespertilio myotis</name>
    <dbReference type="NCBI Taxonomy" id="51298"/>
    <lineage>
        <taxon>Eukaryota</taxon>
        <taxon>Metazoa</taxon>
        <taxon>Chordata</taxon>
        <taxon>Craniata</taxon>
        <taxon>Vertebrata</taxon>
        <taxon>Euteleostomi</taxon>
        <taxon>Mammalia</taxon>
        <taxon>Eutheria</taxon>
        <taxon>Laurasiatheria</taxon>
        <taxon>Chiroptera</taxon>
        <taxon>Yangochiroptera</taxon>
        <taxon>Vespertilionidae</taxon>
        <taxon>Myotis</taxon>
    </lineage>
</organism>
<keyword evidence="3" id="KW-1185">Reference proteome</keyword>
<reference evidence="2 3" key="1">
    <citation type="journal article" date="2020" name="Nature">
        <title>Six reference-quality genomes reveal evolution of bat adaptations.</title>
        <authorList>
            <person name="Jebb D."/>
            <person name="Huang Z."/>
            <person name="Pippel M."/>
            <person name="Hughes G.M."/>
            <person name="Lavrichenko K."/>
            <person name="Devanna P."/>
            <person name="Winkler S."/>
            <person name="Jermiin L.S."/>
            <person name="Skirmuntt E.C."/>
            <person name="Katzourakis A."/>
            <person name="Burkitt-Gray L."/>
            <person name="Ray D.A."/>
            <person name="Sullivan K.A.M."/>
            <person name="Roscito J.G."/>
            <person name="Kirilenko B.M."/>
            <person name="Davalos L.M."/>
            <person name="Corthals A.P."/>
            <person name="Power M.L."/>
            <person name="Jones G."/>
            <person name="Ransome R.D."/>
            <person name="Dechmann D.K.N."/>
            <person name="Locatelli A.G."/>
            <person name="Puechmaille S.J."/>
            <person name="Fedrigo O."/>
            <person name="Jarvis E.D."/>
            <person name="Hiller M."/>
            <person name="Vernes S.C."/>
            <person name="Myers E.W."/>
            <person name="Teeling E.C."/>
        </authorList>
    </citation>
    <scope>NUCLEOTIDE SEQUENCE [LARGE SCALE GENOMIC DNA]</scope>
    <source>
        <strain evidence="2">MMyoMyo1</strain>
        <tissue evidence="2">Flight muscle</tissue>
    </source>
</reference>
<feature type="region of interest" description="Disordered" evidence="1">
    <location>
        <begin position="1"/>
        <end position="28"/>
    </location>
</feature>
<dbReference type="AlphaFoldDB" id="A0A7J8AMT2"/>
<evidence type="ECO:0000313" key="2">
    <source>
        <dbReference type="EMBL" id="KAF6387581.1"/>
    </source>
</evidence>
<comment type="caution">
    <text evidence="2">The sequence shown here is derived from an EMBL/GenBank/DDBJ whole genome shotgun (WGS) entry which is preliminary data.</text>
</comment>
<evidence type="ECO:0000256" key="1">
    <source>
        <dbReference type="SAM" id="MobiDB-lite"/>
    </source>
</evidence>
<dbReference type="Proteomes" id="UP000527355">
    <property type="component" value="Unassembled WGS sequence"/>
</dbReference>
<dbReference type="EMBL" id="JABWUV010000001">
    <property type="protein sequence ID" value="KAF6387581.1"/>
    <property type="molecule type" value="Genomic_DNA"/>
</dbReference>